<feature type="compositionally biased region" description="Low complexity" evidence="1">
    <location>
        <begin position="75"/>
        <end position="94"/>
    </location>
</feature>
<evidence type="ECO:0000313" key="2">
    <source>
        <dbReference type="EMBL" id="CAB4674840.1"/>
    </source>
</evidence>
<organism evidence="2">
    <name type="scientific">freshwater metagenome</name>
    <dbReference type="NCBI Taxonomy" id="449393"/>
    <lineage>
        <taxon>unclassified sequences</taxon>
        <taxon>metagenomes</taxon>
        <taxon>ecological metagenomes</taxon>
    </lineage>
</organism>
<gene>
    <name evidence="2" type="ORF">UFOPK2242_01680</name>
</gene>
<dbReference type="AlphaFoldDB" id="A0A6J6MKT0"/>
<protein>
    <submittedName>
        <fullName evidence="2">Unannotated protein</fullName>
    </submittedName>
</protein>
<accession>A0A6J6MKT0</accession>
<feature type="compositionally biased region" description="Low complexity" evidence="1">
    <location>
        <begin position="165"/>
        <end position="181"/>
    </location>
</feature>
<evidence type="ECO:0000256" key="1">
    <source>
        <dbReference type="SAM" id="MobiDB-lite"/>
    </source>
</evidence>
<reference evidence="2" key="1">
    <citation type="submission" date="2020-05" db="EMBL/GenBank/DDBJ databases">
        <authorList>
            <person name="Chiriac C."/>
            <person name="Salcher M."/>
            <person name="Ghai R."/>
            <person name="Kavagutti S V."/>
        </authorList>
    </citation>
    <scope>NUCLEOTIDE SEQUENCE</scope>
</reference>
<name>A0A6J6MKT0_9ZZZZ</name>
<feature type="region of interest" description="Disordered" evidence="1">
    <location>
        <begin position="1"/>
        <end position="94"/>
    </location>
</feature>
<feature type="compositionally biased region" description="Low complexity" evidence="1">
    <location>
        <begin position="13"/>
        <end position="35"/>
    </location>
</feature>
<proteinExistence type="predicted"/>
<feature type="region of interest" description="Disordered" evidence="1">
    <location>
        <begin position="117"/>
        <end position="181"/>
    </location>
</feature>
<dbReference type="EMBL" id="CAEZWM010000297">
    <property type="protein sequence ID" value="CAB4674840.1"/>
    <property type="molecule type" value="Genomic_DNA"/>
</dbReference>
<sequence length="197" mass="20810">MTPRAAPTRAREVPVATSAPVAATATSTTAEPTVPRSEDSGTATRAPMIPPESRSAVAVVSRTGLPRERRPRRPPTSSARPTPIRSRWTEPSSADFDDADFEVEAFFFVPDVDSAPRCHRRSAATATQSVGTKNAPRPASSVMTDWQAEPNGPAKSVSRASAVKTPTETSAIATASAACPPSCSVQARRTLEWGERA</sequence>